<sequence>MPFGLSTKRSASQDDDNWHRNVAATAGTAQPTDVEFPWTQLQKHTEIYVKKKGKLTPEQLDERLLALIEKHTAKEVAIAACAHAISSQNVRRLLTADLYVDPGSYFGLASYLQAIVAANHVKPEAASQSEANWAGELIAQSVSTVSEQTLGEQLWRIVTHLTNGVTADSLLRNHITTLARTVCQDFAALLETLRLDNRWVDAHEAAGWLSAISARSLNPSNAGFGPFPLLDSHFSTWRAWVAWRPDLKRLRFLEEAAINRRDPLRDLLALDGPDFTSNGQATLGDGLISQDSGLTPNALDWGNIHIELKGGITNEARGIIDRLSSAIDAACSGSRDFTALLAHLCVGKTISHEVLQILEGVYFITEPLVTVVLNLYTRPHQESATQIAGIGQLLSALNNIRTHKLRESLAPYLVNSVTNYINQRQSRLRAQLEAARPWDGTERDLLIFGKQFQNAPWMLPVLDTSLRNYINFIINGPSLEVMEILQALRIYTQGASPLTANPLSSQIDAYCKAWLIPNCRVDDQSIILVNSLLNLWQRYPDGNRRDLALRIAQYPVPDPQLRCQRLAQIVALPEELVAAILTMLKDCTERLDTSFVNLVGFLASEPRPEIVGCWRMLLYRGFEKHGEQMVDQVLKTLSAETWLKWLHDIRSIFPDKMEWFSPPLLNPDLHAWSQHLAGYLPTLTRLEQAIGHGGWMQCLLKGPRSPDSDNLAQILRLMKETQGNQRQRAMEVIIARLKSSGCNAGEIEEALLIVSKTNPEGAEACVSLLKICRQGSPQFAEVLTGVLLQIPELEELDRSALKSLAGYCGLNLDANGDAAAESFEVAADYLDERFEELLAETQRLESLRLSLMAVDPNGVSRLLSKLKIEASSPFDDMLASLPSALTDVVERVADNEVELQFPIANLTKLQHLAIAVGDSQSFLVRLKFDQRKLPSEFCVHLSNDSKGLSNTHKHTPWILSKGRYPPVKQYCYGRPNRGAYQLSCILWRHLRNGFLSLEKTHAFIASHLADLARSCVVCGGGQVVLRRSTFCQNPTCKTVFWGVSCEILLQEIWHDPTVADLLLTMAHATALSGKMDLLPGCPTTNPTTVINMLARLPTIVELQRHLTSDISTYKVGFDLSRSLTSYSSELANMLIWACNSYRGFLTAATGQFRIPSFGVHQFLLANASPDLETAFAAHARAAQTTFNVLFHGTSLDRLHAILCQGLRVCSGTPLQRHGAAQGSGIYMADEPSVSWNFATTVSGSSSGWKNSCFRNPRVMLGCELAGAKPGGNSGIHVITDPTRLIVRYIFMMAPNASMPRAQDVRPAMQSVFISLRSGTA</sequence>
<evidence type="ECO:0000256" key="2">
    <source>
        <dbReference type="ARBA" id="ARBA00022679"/>
    </source>
</evidence>
<dbReference type="EMBL" id="JASNWA010000010">
    <property type="protein sequence ID" value="KAK3168550.1"/>
    <property type="molecule type" value="Genomic_DNA"/>
</dbReference>
<dbReference type="InterPro" id="IPR012317">
    <property type="entry name" value="Poly(ADP-ribose)pol_cat_dom"/>
</dbReference>
<keyword evidence="4" id="KW-0520">NAD</keyword>
<keyword evidence="3" id="KW-0548">Nucleotidyltransferase</keyword>
<keyword evidence="2" id="KW-0808">Transferase</keyword>
<evidence type="ECO:0000313" key="6">
    <source>
        <dbReference type="EMBL" id="KAK3168550.1"/>
    </source>
</evidence>
<dbReference type="GO" id="GO:0003950">
    <property type="term" value="F:NAD+ poly-ADP-ribosyltransferase activity"/>
    <property type="evidence" value="ECO:0007669"/>
    <property type="project" value="InterPro"/>
</dbReference>
<feature type="domain" description="PARP catalytic" evidence="5">
    <location>
        <begin position="1173"/>
        <end position="1258"/>
    </location>
</feature>
<organism evidence="6 7">
    <name type="scientific">Lepraria neglecta</name>
    <dbReference type="NCBI Taxonomy" id="209136"/>
    <lineage>
        <taxon>Eukaryota</taxon>
        <taxon>Fungi</taxon>
        <taxon>Dikarya</taxon>
        <taxon>Ascomycota</taxon>
        <taxon>Pezizomycotina</taxon>
        <taxon>Lecanoromycetes</taxon>
        <taxon>OSLEUM clade</taxon>
        <taxon>Lecanoromycetidae</taxon>
        <taxon>Lecanorales</taxon>
        <taxon>Lecanorineae</taxon>
        <taxon>Stereocaulaceae</taxon>
        <taxon>Lepraria</taxon>
    </lineage>
</organism>
<evidence type="ECO:0000259" key="5">
    <source>
        <dbReference type="Pfam" id="PF00644"/>
    </source>
</evidence>
<dbReference type="GO" id="GO:0016779">
    <property type="term" value="F:nucleotidyltransferase activity"/>
    <property type="evidence" value="ECO:0007669"/>
    <property type="project" value="UniProtKB-KW"/>
</dbReference>
<gene>
    <name evidence="6" type="ORF">OEA41_004998</name>
</gene>
<dbReference type="SUPFAM" id="SSF56399">
    <property type="entry name" value="ADP-ribosylation"/>
    <property type="match status" value="1"/>
</dbReference>
<dbReference type="PANTHER" id="PTHR21328">
    <property type="entry name" value="POLY ADP-RIBOSE POLYMERASE FAMILY, MEMBER PARP"/>
    <property type="match status" value="1"/>
</dbReference>
<dbReference type="Gene3D" id="3.90.228.10">
    <property type="match status" value="1"/>
</dbReference>
<protein>
    <recommendedName>
        <fullName evidence="5">PARP catalytic domain-containing protein</fullName>
    </recommendedName>
</protein>
<keyword evidence="7" id="KW-1185">Reference proteome</keyword>
<evidence type="ECO:0000256" key="4">
    <source>
        <dbReference type="ARBA" id="ARBA00023027"/>
    </source>
</evidence>
<evidence type="ECO:0000256" key="3">
    <source>
        <dbReference type="ARBA" id="ARBA00022695"/>
    </source>
</evidence>
<keyword evidence="1" id="KW-0328">Glycosyltransferase</keyword>
<name>A0AAE0DGM6_9LECA</name>
<reference evidence="6" key="1">
    <citation type="submission" date="2022-11" db="EMBL/GenBank/DDBJ databases">
        <title>Chromosomal genome sequence assembly and mating type (MAT) locus characterization of the leprose asexual lichenized fungus Lepraria neglecta (Nyl.) Erichsen.</title>
        <authorList>
            <person name="Allen J.L."/>
            <person name="Pfeffer B."/>
        </authorList>
    </citation>
    <scope>NUCLEOTIDE SEQUENCE</scope>
    <source>
        <strain evidence="6">Allen 5258</strain>
    </source>
</reference>
<accession>A0AAE0DGM6</accession>
<dbReference type="Proteomes" id="UP001276659">
    <property type="component" value="Unassembled WGS sequence"/>
</dbReference>
<proteinExistence type="predicted"/>
<dbReference type="InterPro" id="IPR051838">
    <property type="entry name" value="ARTD_PARP"/>
</dbReference>
<evidence type="ECO:0000313" key="7">
    <source>
        <dbReference type="Proteomes" id="UP001276659"/>
    </source>
</evidence>
<evidence type="ECO:0000256" key="1">
    <source>
        <dbReference type="ARBA" id="ARBA00022676"/>
    </source>
</evidence>
<dbReference type="Pfam" id="PF00644">
    <property type="entry name" value="PARP"/>
    <property type="match status" value="1"/>
</dbReference>
<comment type="caution">
    <text evidence="6">The sequence shown here is derived from an EMBL/GenBank/DDBJ whole genome shotgun (WGS) entry which is preliminary data.</text>
</comment>